<keyword evidence="3" id="KW-1185">Reference proteome</keyword>
<dbReference type="Pfam" id="PF13946">
    <property type="entry name" value="DUF4214"/>
    <property type="match status" value="1"/>
</dbReference>
<dbReference type="KEGG" id="pacr:FXN63_03185"/>
<proteinExistence type="predicted"/>
<evidence type="ECO:0000313" key="3">
    <source>
        <dbReference type="Proteomes" id="UP000325161"/>
    </source>
</evidence>
<dbReference type="InterPro" id="IPR025282">
    <property type="entry name" value="DUF4214"/>
</dbReference>
<dbReference type="Proteomes" id="UP000325161">
    <property type="component" value="Chromosome"/>
</dbReference>
<organism evidence="2 3">
    <name type="scientific">Pigmentiphaga aceris</name>
    <dbReference type="NCBI Taxonomy" id="1940612"/>
    <lineage>
        <taxon>Bacteria</taxon>
        <taxon>Pseudomonadati</taxon>
        <taxon>Pseudomonadota</taxon>
        <taxon>Betaproteobacteria</taxon>
        <taxon>Burkholderiales</taxon>
        <taxon>Alcaligenaceae</taxon>
        <taxon>Pigmentiphaga</taxon>
    </lineage>
</organism>
<sequence>MDESIAAHHATIARLYAVLLDRAPDASGMRFWATAASNGASITDIIAGMMGGAEASAMYPPGQSAVDFVSTVYRVLFDREPDPSGVAFWANALSAQGAPSAAANAWVIQQILEISSQPLGPRPDGMSESAYVQTLADRAILTNKAEAGVYFATVLGSDNIALARSMLAAVTADAASVQRAMDVAAGLSPVQPPDPQPVQPAVPAITSADSVSVIQQKFAGYAGTNAQVDAAGLTAAQWNEVAAAIGKVGSSGITGNMVLTNAVTGGDALALLAKYSGTTAQLDARPHDLANLLVLAADSRVQGLANITLNLRHQDVTETVTTTLLARAVNAVVNATGASTAELRVLGDSLSKLADGGIVGTVGINESLNESQILTLLGVKLNATAQIVANVTNVVVPGLKALVLKAEQLAGGVVTGRLQLNSQLSASEIGTLIDKFGGTLIAAVATGMDAESVAKMAPAFAKFFANGITGDLVMGGDLPIGQVTGLLSKYGGNQATITAPAYTIAELDGLASHAGVQLLVSPTVKIPAVDNDTAGRLGRILGKSQDASAIIENGVGDSRVQTVLLANLDKIAANGLTGTFTLTSALTDAQLTSLLGKTAVAATVTVDVGGMNTAQLDVVKAHLDKADIITGLTVAASSPLLTDVTSFTSLLGKASGAAIDLQGASQSLVDVVMGKLPNFVNDGLHNANLTLSAATWQQLDAAALSAKLTSNAVVKVQGTSGADNLDFSQMTRPFTVEGGAGADQIRLGGGNATVLLGGRSDNKAADFSSNTAPPLGIDSILGVHNGIKLQLSTAMGAYVDELALQPNAQINRDSGTLTSNVEISFNQLYWAANALGAPATTDSEVVLRVIDYIDANNVTHSYIFVNDGTPGIDGNDFVVHVVGTGTITVAM</sequence>
<evidence type="ECO:0000313" key="2">
    <source>
        <dbReference type="EMBL" id="QEI04956.1"/>
    </source>
</evidence>
<dbReference type="AlphaFoldDB" id="A0A5C0ATG2"/>
<reference evidence="2 3" key="1">
    <citation type="submission" date="2019-08" db="EMBL/GenBank/DDBJ databases">
        <title>Amphibian skin-associated Pigmentiphaga: genome sequence and occurrence across geography and hosts.</title>
        <authorList>
            <person name="Bletz M.C."/>
            <person name="Bunk B."/>
            <person name="Sproeer C."/>
            <person name="Biwer P."/>
            <person name="Reiter S."/>
            <person name="Rabemananjara F.C.E."/>
            <person name="Schulz S."/>
            <person name="Overmann J."/>
            <person name="Vences M."/>
        </authorList>
    </citation>
    <scope>NUCLEOTIDE SEQUENCE [LARGE SCALE GENOMIC DNA]</scope>
    <source>
        <strain evidence="2 3">Mada1488</strain>
    </source>
</reference>
<dbReference type="OrthoDB" id="8824730at2"/>
<dbReference type="EMBL" id="CP043046">
    <property type="protein sequence ID" value="QEI04956.1"/>
    <property type="molecule type" value="Genomic_DNA"/>
</dbReference>
<gene>
    <name evidence="2" type="ORF">FXN63_03185</name>
</gene>
<feature type="domain" description="DUF4214" evidence="1">
    <location>
        <begin position="11"/>
        <end position="58"/>
    </location>
</feature>
<name>A0A5C0ATG2_9BURK</name>
<accession>A0A5C0ATG2</accession>
<dbReference type="RefSeq" id="WP_148812775.1">
    <property type="nucleotide sequence ID" value="NZ_CP043046.1"/>
</dbReference>
<protein>
    <submittedName>
        <fullName evidence="2">DUF4214 domain-containing protein</fullName>
    </submittedName>
</protein>
<evidence type="ECO:0000259" key="1">
    <source>
        <dbReference type="Pfam" id="PF13946"/>
    </source>
</evidence>